<dbReference type="AlphaFoldDB" id="A0A2D2AU29"/>
<keyword evidence="3" id="KW-1185">Reference proteome</keyword>
<dbReference type="KEGG" id="cmb:CSW64_03285"/>
<proteinExistence type="predicted"/>
<dbReference type="Proteomes" id="UP000228945">
    <property type="component" value="Chromosome"/>
</dbReference>
<accession>A0A2D2AU29</accession>
<name>A0A2D2AU29_9CAUL</name>
<dbReference type="EMBL" id="CP024201">
    <property type="protein sequence ID" value="ATQ41501.1"/>
    <property type="molecule type" value="Genomic_DNA"/>
</dbReference>
<reference evidence="2 3" key="1">
    <citation type="submission" date="2017-10" db="EMBL/GenBank/DDBJ databases">
        <title>Genome sequence of Caulobacter mirabilis FWC38.</title>
        <authorList>
            <person name="Fiebig A."/>
            <person name="Crosson S."/>
        </authorList>
    </citation>
    <scope>NUCLEOTIDE SEQUENCE [LARGE SCALE GENOMIC DNA]</scope>
    <source>
        <strain evidence="2 3">FWC 38</strain>
    </source>
</reference>
<organism evidence="2 3">
    <name type="scientific">Caulobacter mirabilis</name>
    <dbReference type="NCBI Taxonomy" id="69666"/>
    <lineage>
        <taxon>Bacteria</taxon>
        <taxon>Pseudomonadati</taxon>
        <taxon>Pseudomonadota</taxon>
        <taxon>Alphaproteobacteria</taxon>
        <taxon>Caulobacterales</taxon>
        <taxon>Caulobacteraceae</taxon>
        <taxon>Caulobacter</taxon>
    </lineage>
</organism>
<evidence type="ECO:0000313" key="3">
    <source>
        <dbReference type="Proteomes" id="UP000228945"/>
    </source>
</evidence>
<feature type="region of interest" description="Disordered" evidence="1">
    <location>
        <begin position="1"/>
        <end position="49"/>
    </location>
</feature>
<evidence type="ECO:0000256" key="1">
    <source>
        <dbReference type="SAM" id="MobiDB-lite"/>
    </source>
</evidence>
<feature type="compositionally biased region" description="Basic and acidic residues" evidence="1">
    <location>
        <begin position="15"/>
        <end position="38"/>
    </location>
</feature>
<evidence type="ECO:0000313" key="2">
    <source>
        <dbReference type="EMBL" id="ATQ41501.1"/>
    </source>
</evidence>
<protein>
    <submittedName>
        <fullName evidence="2">Uncharacterized protein</fullName>
    </submittedName>
</protein>
<sequence length="73" mass="7968">MTASPPRSLAARGAEFGRDGRPRPGRRNEHGGDQRQVDGDEDQAATSLTKLGLETRATVGRAWAWMALHEALR</sequence>
<gene>
    <name evidence="2" type="ORF">CSW64_03285</name>
</gene>